<reference evidence="2" key="1">
    <citation type="journal article" date="2015" name="Nature">
        <title>Complex archaea that bridge the gap between prokaryotes and eukaryotes.</title>
        <authorList>
            <person name="Spang A."/>
            <person name="Saw J.H."/>
            <person name="Jorgensen S.L."/>
            <person name="Zaremba-Niedzwiedzka K."/>
            <person name="Martijn J."/>
            <person name="Lind A.E."/>
            <person name="van Eijk R."/>
            <person name="Schleper C."/>
            <person name="Guy L."/>
            <person name="Ettema T.J."/>
        </authorList>
    </citation>
    <scope>NUCLEOTIDE SEQUENCE</scope>
</reference>
<sequence>MTPLQQAQHDFYRRRPWVMWWVDGMQQDIRFAHEEAAKKASRIHNMHDESGNGTYSQVVFDPEGERFPRDD</sequence>
<name>A0A0F9FMK6_9ZZZZ</name>
<evidence type="ECO:0000313" key="2">
    <source>
        <dbReference type="EMBL" id="KKL87634.1"/>
    </source>
</evidence>
<organism evidence="2">
    <name type="scientific">marine sediment metagenome</name>
    <dbReference type="NCBI Taxonomy" id="412755"/>
    <lineage>
        <taxon>unclassified sequences</taxon>
        <taxon>metagenomes</taxon>
        <taxon>ecological metagenomes</taxon>
    </lineage>
</organism>
<accession>A0A0F9FMK6</accession>
<dbReference type="EMBL" id="LAZR01020783">
    <property type="protein sequence ID" value="KKL87634.1"/>
    <property type="molecule type" value="Genomic_DNA"/>
</dbReference>
<gene>
    <name evidence="2" type="ORF">LCGC14_1932720</name>
</gene>
<proteinExistence type="predicted"/>
<feature type="region of interest" description="Disordered" evidence="1">
    <location>
        <begin position="43"/>
        <end position="71"/>
    </location>
</feature>
<evidence type="ECO:0000256" key="1">
    <source>
        <dbReference type="SAM" id="MobiDB-lite"/>
    </source>
</evidence>
<dbReference type="AlphaFoldDB" id="A0A0F9FMK6"/>
<protein>
    <submittedName>
        <fullName evidence="2">Uncharacterized protein</fullName>
    </submittedName>
</protein>
<comment type="caution">
    <text evidence="2">The sequence shown here is derived from an EMBL/GenBank/DDBJ whole genome shotgun (WGS) entry which is preliminary data.</text>
</comment>